<gene>
    <name evidence="2" type="ORF">OPHB3_0513</name>
</gene>
<dbReference type="OrthoDB" id="2429113at2"/>
<name>A0A0U9HY02_9BACI</name>
<evidence type="ECO:0000313" key="3">
    <source>
        <dbReference type="Proteomes" id="UP000052946"/>
    </source>
</evidence>
<dbReference type="RefSeq" id="WP_058949306.1">
    <property type="nucleotide sequence ID" value="NZ_BBXV01000008.1"/>
</dbReference>
<accession>A0A0U9HY02</accession>
<organism evidence="2 3">
    <name type="scientific">Oceanobacillus picturae</name>
    <dbReference type="NCBI Taxonomy" id="171693"/>
    <lineage>
        <taxon>Bacteria</taxon>
        <taxon>Bacillati</taxon>
        <taxon>Bacillota</taxon>
        <taxon>Bacilli</taxon>
        <taxon>Bacillales</taxon>
        <taxon>Bacillaceae</taxon>
        <taxon>Oceanobacillus</taxon>
    </lineage>
</organism>
<keyword evidence="1" id="KW-0812">Transmembrane</keyword>
<feature type="transmembrane region" description="Helical" evidence="1">
    <location>
        <begin position="93"/>
        <end position="113"/>
    </location>
</feature>
<feature type="transmembrane region" description="Helical" evidence="1">
    <location>
        <begin position="20"/>
        <end position="40"/>
    </location>
</feature>
<dbReference type="Proteomes" id="UP000052946">
    <property type="component" value="Unassembled WGS sequence"/>
</dbReference>
<reference evidence="2 3" key="2">
    <citation type="journal article" date="2016" name="Genome Announc.">
        <title>Draft Genome Sequence of Oceanobacillus picturae Heshi-B3, Isolated from Fermented Rice Bran in a Traditional Japanese Seafood Dish.</title>
        <authorList>
            <person name="Akuzawa S."/>
            <person name="Nagaoka J."/>
            <person name="Kanekatsu M."/>
            <person name="Kanesaki Y."/>
            <person name="Suzuki T."/>
        </authorList>
    </citation>
    <scope>NUCLEOTIDE SEQUENCE [LARGE SCALE GENOMIC DNA]</scope>
    <source>
        <strain evidence="2 3">Heshi-B3</strain>
    </source>
</reference>
<protein>
    <recommendedName>
        <fullName evidence="4">DUF3278 domain-containing protein</fullName>
    </recommendedName>
</protein>
<evidence type="ECO:0000256" key="1">
    <source>
        <dbReference type="SAM" id="Phobius"/>
    </source>
</evidence>
<feature type="transmembrane region" description="Helical" evidence="1">
    <location>
        <begin position="52"/>
        <end position="73"/>
    </location>
</feature>
<evidence type="ECO:0008006" key="4">
    <source>
        <dbReference type="Google" id="ProtNLM"/>
    </source>
</evidence>
<keyword evidence="1" id="KW-0472">Membrane</keyword>
<reference evidence="3" key="1">
    <citation type="submission" date="2015-07" db="EMBL/GenBank/DDBJ databases">
        <title>Draft Genome Sequence of Oceanobacillus picturae Heshi-B3 that Was Isolated from Fermented Rice Bran with Aging Salted Mackerel, Which Was Named Heshiko as Traditional Fermented Seafood in Japan.</title>
        <authorList>
            <person name="Akuzawa S."/>
            <person name="Nakagawa J."/>
            <person name="Kanekatsu T."/>
            <person name="Kanesaki Y."/>
            <person name="Suzuki T."/>
        </authorList>
    </citation>
    <scope>NUCLEOTIDE SEQUENCE [LARGE SCALE GENOMIC DNA]</scope>
    <source>
        <strain evidence="3">Heshi-B3</strain>
    </source>
</reference>
<dbReference type="AlphaFoldDB" id="A0A0U9HY02"/>
<sequence length="157" mass="18686">MRSFLNYLLPDDEYKRTRILYFLAESAVILAVGLLIFTGLNSYWFEIGELNLTFTLFLIYIFIIFYVYLRYIFSGIEFTSVYNKKQHKRERQLRVKTAFASGVVFFLVNFFLKGIPTNLEEWLDIVGPSVLFIVFFILFDFISLKRSFKKNKELTDD</sequence>
<proteinExistence type="predicted"/>
<keyword evidence="1" id="KW-1133">Transmembrane helix</keyword>
<evidence type="ECO:0000313" key="2">
    <source>
        <dbReference type="EMBL" id="GAQ16589.1"/>
    </source>
</evidence>
<comment type="caution">
    <text evidence="2">The sequence shown here is derived from an EMBL/GenBank/DDBJ whole genome shotgun (WGS) entry which is preliminary data.</text>
</comment>
<dbReference type="EMBL" id="BBXV01000008">
    <property type="protein sequence ID" value="GAQ16589.1"/>
    <property type="molecule type" value="Genomic_DNA"/>
</dbReference>
<feature type="transmembrane region" description="Helical" evidence="1">
    <location>
        <begin position="125"/>
        <end position="144"/>
    </location>
</feature>